<dbReference type="Pfam" id="PF00685">
    <property type="entry name" value="Sulfotransfer_1"/>
    <property type="match status" value="1"/>
</dbReference>
<name>A0ABU0IU60_9CAUL</name>
<dbReference type="EC" id="2.8.2.1" evidence="4"/>
<dbReference type="InterPro" id="IPR000863">
    <property type="entry name" value="Sulfotransferase_dom"/>
</dbReference>
<dbReference type="Proteomes" id="UP001228905">
    <property type="component" value="Unassembled WGS sequence"/>
</dbReference>
<proteinExistence type="inferred from homology"/>
<dbReference type="RefSeq" id="WP_307350967.1">
    <property type="nucleotide sequence ID" value="NZ_JAUSVS010000007.1"/>
</dbReference>
<evidence type="ECO:0000313" key="5">
    <source>
        <dbReference type="Proteomes" id="UP001228905"/>
    </source>
</evidence>
<dbReference type="GO" id="GO:0004062">
    <property type="term" value="F:aryl sulfotransferase activity"/>
    <property type="evidence" value="ECO:0007669"/>
    <property type="project" value="UniProtKB-EC"/>
</dbReference>
<keyword evidence="2 4" id="KW-0808">Transferase</keyword>
<feature type="domain" description="Sulfotransferase" evidence="3">
    <location>
        <begin position="27"/>
        <end position="286"/>
    </location>
</feature>
<keyword evidence="5" id="KW-1185">Reference proteome</keyword>
<comment type="similarity">
    <text evidence="1">Belongs to the sulfotransferase 1 family.</text>
</comment>
<dbReference type="PANTHER" id="PTHR11783">
    <property type="entry name" value="SULFOTRANSFERASE SULT"/>
    <property type="match status" value="1"/>
</dbReference>
<dbReference type="SUPFAM" id="SSF52540">
    <property type="entry name" value="P-loop containing nucleoside triphosphate hydrolases"/>
    <property type="match status" value="1"/>
</dbReference>
<evidence type="ECO:0000256" key="2">
    <source>
        <dbReference type="ARBA" id="ARBA00022679"/>
    </source>
</evidence>
<evidence type="ECO:0000313" key="4">
    <source>
        <dbReference type="EMBL" id="MDQ0465547.1"/>
    </source>
</evidence>
<dbReference type="InterPro" id="IPR027417">
    <property type="entry name" value="P-loop_NTPase"/>
</dbReference>
<gene>
    <name evidence="4" type="ORF">QO010_003336</name>
</gene>
<protein>
    <submittedName>
        <fullName evidence="4">Aryl sulfotransferase</fullName>
        <ecNumber evidence="4">2.8.2.1</ecNumber>
    </submittedName>
</protein>
<organism evidence="4 5">
    <name type="scientific">Caulobacter ginsengisoli</name>
    <dbReference type="NCBI Taxonomy" id="400775"/>
    <lineage>
        <taxon>Bacteria</taxon>
        <taxon>Pseudomonadati</taxon>
        <taxon>Pseudomonadota</taxon>
        <taxon>Alphaproteobacteria</taxon>
        <taxon>Caulobacterales</taxon>
        <taxon>Caulobacteraceae</taxon>
        <taxon>Caulobacter</taxon>
    </lineage>
</organism>
<dbReference type="EMBL" id="JAUSVS010000007">
    <property type="protein sequence ID" value="MDQ0465547.1"/>
    <property type="molecule type" value="Genomic_DNA"/>
</dbReference>
<sequence>MLSRAPEKPVRDWYCDSAHWDQFTPRDGDVIIATAPKVGTTWTQQIVKLLVFQSPEPGPLGMVSPWLDCRFQMPLPVALQVLEAQPHRRFVKSHLPMSALPIWEDVKYIHVARDGRDACMSFFNHVSAYTPFALSMLDGIGEADPLLPGPWPRPPRTVREFFHHWIEPGGTRQAELMADGFFEIERSFWAERGRANVLLLHYADMKADLDGEMRRVAAFLDIPVNEALWPDLVAAADFSAMQRDGATLMMGSDVAFEGGHKTFLNKGTNGRWQGELTAEDLALYHQRVAAELSPGLAHWLEHGRLVAGDPAVAGD</sequence>
<reference evidence="4 5" key="1">
    <citation type="submission" date="2023-07" db="EMBL/GenBank/DDBJ databases">
        <title>Genomic Encyclopedia of Type Strains, Phase IV (KMG-IV): sequencing the most valuable type-strain genomes for metagenomic binning, comparative biology and taxonomic classification.</title>
        <authorList>
            <person name="Goeker M."/>
        </authorList>
    </citation>
    <scope>NUCLEOTIDE SEQUENCE [LARGE SCALE GENOMIC DNA]</scope>
    <source>
        <strain evidence="4 5">DSM 18695</strain>
    </source>
</reference>
<evidence type="ECO:0000259" key="3">
    <source>
        <dbReference type="Pfam" id="PF00685"/>
    </source>
</evidence>
<dbReference type="Gene3D" id="3.40.50.300">
    <property type="entry name" value="P-loop containing nucleotide triphosphate hydrolases"/>
    <property type="match status" value="1"/>
</dbReference>
<comment type="caution">
    <text evidence="4">The sequence shown here is derived from an EMBL/GenBank/DDBJ whole genome shotgun (WGS) entry which is preliminary data.</text>
</comment>
<accession>A0ABU0IU60</accession>
<evidence type="ECO:0000256" key="1">
    <source>
        <dbReference type="ARBA" id="ARBA00005771"/>
    </source>
</evidence>